<reference evidence="1" key="1">
    <citation type="submission" date="2021-05" db="EMBL/GenBank/DDBJ databases">
        <authorList>
            <person name="Scholz U."/>
            <person name="Mascher M."/>
            <person name="Fiebig A."/>
        </authorList>
    </citation>
    <scope>NUCLEOTIDE SEQUENCE [LARGE SCALE GENOMIC DNA]</scope>
</reference>
<proteinExistence type="predicted"/>
<accession>A0ACD5YNH2</accession>
<reference evidence="1" key="2">
    <citation type="submission" date="2025-09" db="UniProtKB">
        <authorList>
            <consortium name="EnsemblPlants"/>
        </authorList>
    </citation>
    <scope>IDENTIFICATION</scope>
</reference>
<evidence type="ECO:0000313" key="1">
    <source>
        <dbReference type="EnsemblPlants" id="AVESA.00010b.r2.6AG1011130.1.CDS.1"/>
    </source>
</evidence>
<name>A0ACD5YNH2_AVESA</name>
<protein>
    <submittedName>
        <fullName evidence="1">Uncharacterized protein</fullName>
    </submittedName>
</protein>
<evidence type="ECO:0000313" key="2">
    <source>
        <dbReference type="Proteomes" id="UP001732700"/>
    </source>
</evidence>
<sequence length="109" mass="11222">MATVNSSSSSPSACPDKAAVKPARYCLCAPTTHPGSFRCRLHRPKAENAPAPPSGPDQAAKEAAVADKEAAAAAAARALLARVARTSRKNGGRVKGFEPAPSRLRIMDG</sequence>
<dbReference type="Proteomes" id="UP001732700">
    <property type="component" value="Chromosome 6A"/>
</dbReference>
<dbReference type="EnsemblPlants" id="AVESA.00010b.r2.6AG1011130.1">
    <property type="protein sequence ID" value="AVESA.00010b.r2.6AG1011130.1.CDS.1"/>
    <property type="gene ID" value="AVESA.00010b.r2.6AG1011130"/>
</dbReference>
<organism evidence="1 2">
    <name type="scientific">Avena sativa</name>
    <name type="common">Oat</name>
    <dbReference type="NCBI Taxonomy" id="4498"/>
    <lineage>
        <taxon>Eukaryota</taxon>
        <taxon>Viridiplantae</taxon>
        <taxon>Streptophyta</taxon>
        <taxon>Embryophyta</taxon>
        <taxon>Tracheophyta</taxon>
        <taxon>Spermatophyta</taxon>
        <taxon>Magnoliopsida</taxon>
        <taxon>Liliopsida</taxon>
        <taxon>Poales</taxon>
        <taxon>Poaceae</taxon>
        <taxon>BOP clade</taxon>
        <taxon>Pooideae</taxon>
        <taxon>Poodae</taxon>
        <taxon>Poeae</taxon>
        <taxon>Poeae Chloroplast Group 1 (Aveneae type)</taxon>
        <taxon>Aveninae</taxon>
        <taxon>Avena</taxon>
    </lineage>
</organism>
<keyword evidence="2" id="KW-1185">Reference proteome</keyword>